<protein>
    <submittedName>
        <fullName evidence="4">Putative auto-transporter adhesin, head GIN domain</fullName>
    </submittedName>
</protein>
<keyword evidence="2" id="KW-0732">Signal</keyword>
<keyword evidence="5" id="KW-1185">Reference proteome</keyword>
<feature type="domain" description="Putative auto-transporter adhesin head GIN" evidence="3">
    <location>
        <begin position="44"/>
        <end position="228"/>
    </location>
</feature>
<evidence type="ECO:0000313" key="4">
    <source>
        <dbReference type="EMBL" id="SEF05781.1"/>
    </source>
</evidence>
<evidence type="ECO:0000256" key="1">
    <source>
        <dbReference type="SAM" id="MobiDB-lite"/>
    </source>
</evidence>
<dbReference type="EMBL" id="FNUG01000006">
    <property type="protein sequence ID" value="SEF05781.1"/>
    <property type="molecule type" value="Genomic_DNA"/>
</dbReference>
<dbReference type="AlphaFoldDB" id="A0A1H5NY68"/>
<dbReference type="OrthoDB" id="5585143at2"/>
<evidence type="ECO:0000259" key="3">
    <source>
        <dbReference type="Pfam" id="PF10988"/>
    </source>
</evidence>
<feature type="chain" id="PRO_5011754312" evidence="2">
    <location>
        <begin position="21"/>
        <end position="244"/>
    </location>
</feature>
<feature type="signal peptide" evidence="2">
    <location>
        <begin position="1"/>
        <end position="20"/>
    </location>
</feature>
<dbReference type="Pfam" id="PF10988">
    <property type="entry name" value="DUF2807"/>
    <property type="match status" value="1"/>
</dbReference>
<dbReference type="PANTHER" id="PTHR39200:SF1">
    <property type="entry name" value="AUTO-TRANSPORTER ADHESIN HEAD GIN DOMAIN-CONTAINING PROTEIN-RELATED"/>
    <property type="match status" value="1"/>
</dbReference>
<dbReference type="PANTHER" id="PTHR39200">
    <property type="entry name" value="HYPOTHETICAL EXPORTED PROTEIN"/>
    <property type="match status" value="1"/>
</dbReference>
<proteinExistence type="predicted"/>
<dbReference type="InterPro" id="IPR021255">
    <property type="entry name" value="DUF2807"/>
</dbReference>
<reference evidence="4 5" key="1">
    <citation type="submission" date="2016-10" db="EMBL/GenBank/DDBJ databases">
        <authorList>
            <person name="de Groot N.N."/>
        </authorList>
    </citation>
    <scope>NUCLEOTIDE SEQUENCE [LARGE SCALE GENOMIC DNA]</scope>
    <source>
        <strain evidence="4 5">DSM 23553</strain>
    </source>
</reference>
<name>A0A1H5NY68_9FLAO</name>
<dbReference type="Proteomes" id="UP000199448">
    <property type="component" value="Unassembled WGS sequence"/>
</dbReference>
<dbReference type="STRING" id="390640.SAMN04488034_10674"/>
<gene>
    <name evidence="4" type="ORF">SAMN04488034_10674</name>
</gene>
<feature type="region of interest" description="Disordered" evidence="1">
    <location>
        <begin position="223"/>
        <end position="244"/>
    </location>
</feature>
<sequence>MKKAFFILAIIAFSFQSTHAQWWSGSKEIEGNGNMVTKTRTVSNYDQVALLGSMDVELVAGKEGKIRVEAEENLQEYILTETEGDRLKISVKKGYNLDPSNNKPIRITVPFETLDGIYLTGSGDIFTSDEIKSENFEVRMTGSGDIRLVLAAKNTSAGITGSGDISLRGTTQDFDCKVTGSGDISAFDFKAKRVDATVTGSGDIQVYASEEIKAVVPGSGDIEYKGNPKKEDFRTMGSGSVTKK</sequence>
<feature type="compositionally biased region" description="Basic and acidic residues" evidence="1">
    <location>
        <begin position="223"/>
        <end position="234"/>
    </location>
</feature>
<dbReference type="Gene3D" id="2.160.20.120">
    <property type="match status" value="1"/>
</dbReference>
<evidence type="ECO:0000313" key="5">
    <source>
        <dbReference type="Proteomes" id="UP000199448"/>
    </source>
</evidence>
<accession>A0A1H5NY68</accession>
<organism evidence="4 5">
    <name type="scientific">Salinimicrobium catena</name>
    <dbReference type="NCBI Taxonomy" id="390640"/>
    <lineage>
        <taxon>Bacteria</taxon>
        <taxon>Pseudomonadati</taxon>
        <taxon>Bacteroidota</taxon>
        <taxon>Flavobacteriia</taxon>
        <taxon>Flavobacteriales</taxon>
        <taxon>Flavobacteriaceae</taxon>
        <taxon>Salinimicrobium</taxon>
    </lineage>
</organism>
<dbReference type="RefSeq" id="WP_093113751.1">
    <property type="nucleotide sequence ID" value="NZ_FNGG01000006.1"/>
</dbReference>
<evidence type="ECO:0000256" key="2">
    <source>
        <dbReference type="SAM" id="SignalP"/>
    </source>
</evidence>